<dbReference type="EC" id="2.4.1.-" evidence="10"/>
<evidence type="ECO:0000313" key="12">
    <source>
        <dbReference type="EMBL" id="KYQ55682.1"/>
    </source>
</evidence>
<dbReference type="KEGG" id="mzt:108722510"/>
<dbReference type="AlphaFoldDB" id="A0A151X5P0"/>
<evidence type="ECO:0000256" key="6">
    <source>
        <dbReference type="ARBA" id="ARBA00022968"/>
    </source>
</evidence>
<comment type="subcellular location">
    <subcellularLocation>
        <location evidence="1 10">Golgi apparatus membrane</location>
        <topology evidence="1 10">Single-pass type II membrane protein</topology>
    </subcellularLocation>
</comment>
<dbReference type="PANTHER" id="PTHR11214">
    <property type="entry name" value="BETA-1,3-N-ACETYLGLUCOSAMINYLTRANSFERASE"/>
    <property type="match status" value="1"/>
</dbReference>
<accession>A0A151X5P0</accession>
<protein>
    <recommendedName>
        <fullName evidence="10">Hexosyltransferase</fullName>
        <ecNumber evidence="10">2.4.1.-</ecNumber>
    </recommendedName>
</protein>
<keyword evidence="8 10" id="KW-0333">Golgi apparatus</keyword>
<feature type="compositionally biased region" description="Polar residues" evidence="11">
    <location>
        <begin position="277"/>
        <end position="290"/>
    </location>
</feature>
<evidence type="ECO:0000256" key="4">
    <source>
        <dbReference type="ARBA" id="ARBA00022679"/>
    </source>
</evidence>
<dbReference type="Pfam" id="PF01762">
    <property type="entry name" value="Galactosyl_T"/>
    <property type="match status" value="2"/>
</dbReference>
<evidence type="ECO:0000256" key="3">
    <source>
        <dbReference type="ARBA" id="ARBA00022676"/>
    </source>
</evidence>
<feature type="compositionally biased region" description="Basic and acidic residues" evidence="11">
    <location>
        <begin position="292"/>
        <end position="303"/>
    </location>
</feature>
<dbReference type="InterPro" id="IPR002659">
    <property type="entry name" value="Glyco_trans_31"/>
</dbReference>
<feature type="transmembrane region" description="Helical" evidence="10">
    <location>
        <begin position="27"/>
        <end position="50"/>
    </location>
</feature>
<evidence type="ECO:0000256" key="10">
    <source>
        <dbReference type="RuleBase" id="RU363063"/>
    </source>
</evidence>
<sequence length="462" mass="55141">MCCYLLQCYLFHLYFQRGRRNISRVKLGYVLWGIGMIALLEFFGAFVHIFEVTYDEKNFVYPYKGNVHEFVNALRRNEKPEVEPINEYKYAFILTQPQKCKENADDTLRIVYIVKSAIENFDRRTAIRNSWGIEKRFFDVPTRTIFVVGTHRYDQEVEAKLKLEAGIYKDIVQADFIDSYYNNTIKTMMSFKWLVNYCPNSKFYMFVDDDMYVSVKNLATFIRNPANYPFYLMESRKVYSAHKREIKQSDLMDYSDINFNNKSVTYDLKSKTSFTEDSTIHESTNNNSRKNNMHEKQEVELNENRKTENEYLLRLFNKPTSNRKRQLLDFELPDDIRLFAGFVFMRSAPHRHKFSKWYVTLKEYPYHLWPPYVTAGAYVLSKEALLDLYYTSFYTKHFKFDDIFLGLVAKKADIVPFHCEEFHFYKKAYTKHSYTYVITSHGYGDPNELLQIWNEQKALGNA</sequence>
<evidence type="ECO:0000256" key="9">
    <source>
        <dbReference type="ARBA" id="ARBA00023136"/>
    </source>
</evidence>
<evidence type="ECO:0000256" key="11">
    <source>
        <dbReference type="SAM" id="MobiDB-lite"/>
    </source>
</evidence>
<evidence type="ECO:0000256" key="7">
    <source>
        <dbReference type="ARBA" id="ARBA00022989"/>
    </source>
</evidence>
<proteinExistence type="inferred from homology"/>
<keyword evidence="5 10" id="KW-0812">Transmembrane</keyword>
<gene>
    <name evidence="12" type="ORF">ALC60_05433</name>
</gene>
<evidence type="ECO:0000256" key="8">
    <source>
        <dbReference type="ARBA" id="ARBA00023034"/>
    </source>
</evidence>
<comment type="similarity">
    <text evidence="2 10">Belongs to the glycosyltransferase 31 family.</text>
</comment>
<feature type="region of interest" description="Disordered" evidence="11">
    <location>
        <begin position="277"/>
        <end position="303"/>
    </location>
</feature>
<evidence type="ECO:0000256" key="1">
    <source>
        <dbReference type="ARBA" id="ARBA00004323"/>
    </source>
</evidence>
<keyword evidence="9 10" id="KW-0472">Membrane</keyword>
<dbReference type="EMBL" id="KQ982498">
    <property type="protein sequence ID" value="KYQ55682.1"/>
    <property type="molecule type" value="Genomic_DNA"/>
</dbReference>
<keyword evidence="6 10" id="KW-0735">Signal-anchor</keyword>
<keyword evidence="7 10" id="KW-1133">Transmembrane helix</keyword>
<dbReference type="OrthoDB" id="5957813at2759"/>
<keyword evidence="13" id="KW-1185">Reference proteome</keyword>
<evidence type="ECO:0000256" key="5">
    <source>
        <dbReference type="ARBA" id="ARBA00022692"/>
    </source>
</evidence>
<dbReference type="Gene3D" id="3.90.550.50">
    <property type="match status" value="1"/>
</dbReference>
<dbReference type="Proteomes" id="UP000075809">
    <property type="component" value="Unassembled WGS sequence"/>
</dbReference>
<organism evidence="12 13">
    <name type="scientific">Mycetomoellerius zeteki</name>
    <dbReference type="NCBI Taxonomy" id="64791"/>
    <lineage>
        <taxon>Eukaryota</taxon>
        <taxon>Metazoa</taxon>
        <taxon>Ecdysozoa</taxon>
        <taxon>Arthropoda</taxon>
        <taxon>Hexapoda</taxon>
        <taxon>Insecta</taxon>
        <taxon>Pterygota</taxon>
        <taxon>Neoptera</taxon>
        <taxon>Endopterygota</taxon>
        <taxon>Hymenoptera</taxon>
        <taxon>Apocrita</taxon>
        <taxon>Aculeata</taxon>
        <taxon>Formicoidea</taxon>
        <taxon>Formicidae</taxon>
        <taxon>Myrmicinae</taxon>
        <taxon>Mycetomoellerius</taxon>
    </lineage>
</organism>
<reference evidence="12 13" key="1">
    <citation type="submission" date="2015-09" db="EMBL/GenBank/DDBJ databases">
        <title>Trachymyrmex zeteki WGS genome.</title>
        <authorList>
            <person name="Nygaard S."/>
            <person name="Hu H."/>
            <person name="Boomsma J."/>
            <person name="Zhang G."/>
        </authorList>
    </citation>
    <scope>NUCLEOTIDE SEQUENCE [LARGE SCALE GENOMIC DNA]</scope>
    <source>
        <strain evidence="12">Tzet28-1</strain>
        <tissue evidence="12">Whole body</tissue>
    </source>
</reference>
<evidence type="ECO:0000313" key="13">
    <source>
        <dbReference type="Proteomes" id="UP000075809"/>
    </source>
</evidence>
<dbReference type="STRING" id="64791.A0A151X5P0"/>
<dbReference type="PANTHER" id="PTHR11214:SF349">
    <property type="entry name" value="BETA-1,3-GALACTOSYLTRANSFERASE BRN"/>
    <property type="match status" value="1"/>
</dbReference>
<keyword evidence="4 12" id="KW-0808">Transferase</keyword>
<evidence type="ECO:0000256" key="2">
    <source>
        <dbReference type="ARBA" id="ARBA00008661"/>
    </source>
</evidence>
<dbReference type="GO" id="GO:0008194">
    <property type="term" value="F:UDP-glycosyltransferase activity"/>
    <property type="evidence" value="ECO:0007669"/>
    <property type="project" value="TreeGrafter"/>
</dbReference>
<name>A0A151X5P0_9HYME</name>
<dbReference type="GO" id="GO:0000139">
    <property type="term" value="C:Golgi membrane"/>
    <property type="evidence" value="ECO:0007669"/>
    <property type="project" value="UniProtKB-SubCell"/>
</dbReference>
<keyword evidence="3 10" id="KW-0328">Glycosyltransferase</keyword>
<dbReference type="GO" id="GO:0006493">
    <property type="term" value="P:protein O-linked glycosylation"/>
    <property type="evidence" value="ECO:0007669"/>
    <property type="project" value="TreeGrafter"/>
</dbReference>
<dbReference type="GO" id="GO:0016758">
    <property type="term" value="F:hexosyltransferase activity"/>
    <property type="evidence" value="ECO:0007669"/>
    <property type="project" value="InterPro"/>
</dbReference>